<feature type="compositionally biased region" description="Basic and acidic residues" evidence="3">
    <location>
        <begin position="102"/>
        <end position="121"/>
    </location>
</feature>
<keyword evidence="2" id="KW-0802">TPR repeat</keyword>
<dbReference type="PANTHER" id="PTHR47678:SF1">
    <property type="entry name" value="TETRATRICOPEPTIDE REPEAT PROTEIN 31"/>
    <property type="match status" value="1"/>
</dbReference>
<organism evidence="5 6">
    <name type="scientific">Anas zonorhyncha</name>
    <name type="common">Eastern spot-billed duck</name>
    <dbReference type="NCBI Taxonomy" id="75864"/>
    <lineage>
        <taxon>Eukaryota</taxon>
        <taxon>Metazoa</taxon>
        <taxon>Chordata</taxon>
        <taxon>Craniata</taxon>
        <taxon>Vertebrata</taxon>
        <taxon>Euteleostomi</taxon>
        <taxon>Archelosauria</taxon>
        <taxon>Archosauria</taxon>
        <taxon>Dinosauria</taxon>
        <taxon>Saurischia</taxon>
        <taxon>Theropoda</taxon>
        <taxon>Coelurosauria</taxon>
        <taxon>Aves</taxon>
        <taxon>Neognathae</taxon>
        <taxon>Galloanserae</taxon>
        <taxon>Anseriformes</taxon>
        <taxon>Anatidae</taxon>
        <taxon>Anatinae</taxon>
        <taxon>Anas</taxon>
    </lineage>
</organism>
<dbReference type="SMART" id="SM00360">
    <property type="entry name" value="RRM"/>
    <property type="match status" value="1"/>
</dbReference>
<evidence type="ECO:0000313" key="6">
    <source>
        <dbReference type="Proteomes" id="UP000694549"/>
    </source>
</evidence>
<feature type="domain" description="RRM" evidence="4">
    <location>
        <begin position="475"/>
        <end position="539"/>
    </location>
</feature>
<dbReference type="InterPro" id="IPR035979">
    <property type="entry name" value="RBD_domain_sf"/>
</dbReference>
<feature type="region of interest" description="Disordered" evidence="3">
    <location>
        <begin position="228"/>
        <end position="268"/>
    </location>
</feature>
<feature type="compositionally biased region" description="Basic residues" evidence="3">
    <location>
        <begin position="122"/>
        <end position="138"/>
    </location>
</feature>
<accession>A0A8B9UB71</accession>
<feature type="compositionally biased region" description="Acidic residues" evidence="3">
    <location>
        <begin position="36"/>
        <end position="50"/>
    </location>
</feature>
<feature type="compositionally biased region" description="Polar residues" evidence="3">
    <location>
        <begin position="21"/>
        <end position="34"/>
    </location>
</feature>
<dbReference type="PROSITE" id="PS50005">
    <property type="entry name" value="TPR"/>
    <property type="match status" value="2"/>
</dbReference>
<feature type="region of interest" description="Disordered" evidence="3">
    <location>
        <begin position="448"/>
        <end position="469"/>
    </location>
</feature>
<dbReference type="Gene3D" id="1.25.40.10">
    <property type="entry name" value="Tetratricopeptide repeat domain"/>
    <property type="match status" value="1"/>
</dbReference>
<dbReference type="PROSITE" id="PS50102">
    <property type="entry name" value="RRM"/>
    <property type="match status" value="1"/>
</dbReference>
<sequence>MGPLIPGLRGARPRGAVGSPSPCTGQGLSCPSQPESSEEEEEEEEEDEEWMGCARGYGSPAFHLHGTNNPVLHGAPLPAYPPVPNFLNLGVHGLNPSWRHQVTAEEAEKNAKELVAEEERIKKKAEKKKLKKKKQKDRKKQEKLKQERKSKQEAESNASSLNGAAPGKAGGAEEEKGCSAPSPSQSLGDDAEEGAGDQGGSVEVAEDELDLSCTFVFKARQKAGVKLQVPEKEKPTQPSAVEPNKGPQETAPEPPLPCLAAPQAPEPVPLDTSVVEQSLMLAGHGNEAAQKGYYEEAVRAFTEAVRLNPREHRLFGNRSYCYEKLQQYEEALRDAQMSLSLQPNWPKGFFRKGKALRGLKRYAEAVRTFEELLRLDGAHPDAAAQLQACRVLLQQSSAHTADGPGGVPVLSLLEDGEPPLPEEWVNGSCSDTDMSGFVTVVKSRSHSKSQARATAAASTKQQQQLPPHHPARDCYPLWVGNITSRITEKVLRDCFSRFGKIQSIRMLPGKRCAFINFKQKAAAEAAYEDMLVSTGLGGRGDPSWALRPPGLQQHRCLSLARTLTWREAGWCCSSSTPPTPRRAPGSAPRPAARGVPSPGGSCSQQTSTAHGEQSQAPCGGMLPPCTLGPHPGAGPTGLQPQHHPAPRHPASRPGEPSGARTPPGRAVAAGL</sequence>
<keyword evidence="1" id="KW-0694">RNA-binding</keyword>
<dbReference type="Ensembl" id="ENSAZOT00000006405.1">
    <property type="protein sequence ID" value="ENSAZOP00000005988.1"/>
    <property type="gene ID" value="ENSAZOG00000003797.1"/>
</dbReference>
<proteinExistence type="predicted"/>
<dbReference type="PANTHER" id="PTHR47678">
    <property type="entry name" value="TETRATRICOPEPTIDE REPEAT PROTEIN 31"/>
    <property type="match status" value="1"/>
</dbReference>
<dbReference type="SUPFAM" id="SSF54928">
    <property type="entry name" value="RNA-binding domain, RBD"/>
    <property type="match status" value="1"/>
</dbReference>
<feature type="region of interest" description="Disordered" evidence="3">
    <location>
        <begin position="1"/>
        <end position="80"/>
    </location>
</feature>
<dbReference type="Pfam" id="PF13181">
    <property type="entry name" value="TPR_8"/>
    <property type="match status" value="1"/>
</dbReference>
<dbReference type="GO" id="GO:0003723">
    <property type="term" value="F:RNA binding"/>
    <property type="evidence" value="ECO:0007669"/>
    <property type="project" value="UniProtKB-UniRule"/>
</dbReference>
<feature type="compositionally biased region" description="Low complexity" evidence="3">
    <location>
        <begin position="582"/>
        <end position="601"/>
    </location>
</feature>
<dbReference type="Proteomes" id="UP000694549">
    <property type="component" value="Unplaced"/>
</dbReference>
<evidence type="ECO:0000256" key="3">
    <source>
        <dbReference type="SAM" id="MobiDB-lite"/>
    </source>
</evidence>
<feature type="repeat" description="TPR" evidence="2">
    <location>
        <begin position="346"/>
        <end position="379"/>
    </location>
</feature>
<dbReference type="AlphaFoldDB" id="A0A8B9UB71"/>
<dbReference type="SUPFAM" id="SSF48452">
    <property type="entry name" value="TPR-like"/>
    <property type="match status" value="1"/>
</dbReference>
<dbReference type="Pfam" id="PF13432">
    <property type="entry name" value="TPR_16"/>
    <property type="match status" value="1"/>
</dbReference>
<evidence type="ECO:0000256" key="2">
    <source>
        <dbReference type="PROSITE-ProRule" id="PRU00339"/>
    </source>
</evidence>
<dbReference type="InterPro" id="IPR012677">
    <property type="entry name" value="Nucleotide-bd_a/b_plait_sf"/>
</dbReference>
<evidence type="ECO:0000256" key="1">
    <source>
        <dbReference type="PROSITE-ProRule" id="PRU00176"/>
    </source>
</evidence>
<feature type="region of interest" description="Disordered" evidence="3">
    <location>
        <begin position="573"/>
        <end position="671"/>
    </location>
</feature>
<keyword evidence="6" id="KW-1185">Reference proteome</keyword>
<evidence type="ECO:0000313" key="5">
    <source>
        <dbReference type="Ensembl" id="ENSAZOP00000005988.1"/>
    </source>
</evidence>
<reference evidence="5" key="2">
    <citation type="submission" date="2025-09" db="UniProtKB">
        <authorList>
            <consortium name="Ensembl"/>
        </authorList>
    </citation>
    <scope>IDENTIFICATION</scope>
</reference>
<feature type="compositionally biased region" description="Basic and acidic residues" evidence="3">
    <location>
        <begin position="139"/>
        <end position="154"/>
    </location>
</feature>
<dbReference type="InterPro" id="IPR019734">
    <property type="entry name" value="TPR_rpt"/>
</dbReference>
<protein>
    <recommendedName>
        <fullName evidence="4">RRM domain-containing protein</fullName>
    </recommendedName>
</protein>
<name>A0A8B9UB71_9AVES</name>
<dbReference type="SMART" id="SM00028">
    <property type="entry name" value="TPR"/>
    <property type="match status" value="3"/>
</dbReference>
<feature type="compositionally biased region" description="Low complexity" evidence="3">
    <location>
        <begin position="450"/>
        <end position="464"/>
    </location>
</feature>
<feature type="repeat" description="TPR" evidence="2">
    <location>
        <begin position="278"/>
        <end position="311"/>
    </location>
</feature>
<dbReference type="Pfam" id="PF00076">
    <property type="entry name" value="RRM_1"/>
    <property type="match status" value="1"/>
</dbReference>
<feature type="compositionally biased region" description="Polar residues" evidence="3">
    <location>
        <begin position="602"/>
        <end position="616"/>
    </location>
</feature>
<reference evidence="5" key="1">
    <citation type="submission" date="2025-08" db="UniProtKB">
        <authorList>
            <consortium name="Ensembl"/>
        </authorList>
    </citation>
    <scope>IDENTIFICATION</scope>
</reference>
<feature type="region of interest" description="Disordered" evidence="3">
    <location>
        <begin position="102"/>
        <end position="202"/>
    </location>
</feature>
<dbReference type="InterPro" id="IPR011990">
    <property type="entry name" value="TPR-like_helical_dom_sf"/>
</dbReference>
<evidence type="ECO:0000259" key="4">
    <source>
        <dbReference type="PROSITE" id="PS50102"/>
    </source>
</evidence>
<dbReference type="InterPro" id="IPR000504">
    <property type="entry name" value="RRM_dom"/>
</dbReference>
<dbReference type="Gene3D" id="3.30.70.330">
    <property type="match status" value="1"/>
</dbReference>